<gene>
    <name evidence="3" type="ORF">H109_02508</name>
</gene>
<dbReference type="HOGENOM" id="CLU_030055_0_0_1"/>
<comment type="caution">
    <text evidence="3">The sequence shown here is derived from an EMBL/GenBank/DDBJ whole genome shotgun (WGS) entry which is preliminary data.</text>
</comment>
<reference evidence="3 4" key="1">
    <citation type="submission" date="2014-02" db="EMBL/GenBank/DDBJ databases">
        <title>The Genome Sequence of Trichophyton interdigitale MR816.</title>
        <authorList>
            <consortium name="The Broad Institute Genomics Platform"/>
            <person name="Cuomo C.A."/>
            <person name="White T.C."/>
            <person name="Graser Y."/>
            <person name="Martinez-Rossi N."/>
            <person name="Heitman J."/>
            <person name="Young S.K."/>
            <person name="Zeng Q."/>
            <person name="Gargeya S."/>
            <person name="Abouelleil A."/>
            <person name="Alvarado L."/>
            <person name="Chapman S.B."/>
            <person name="Gainer-Dewar J."/>
            <person name="Goldberg J."/>
            <person name="Griggs A."/>
            <person name="Gujja S."/>
            <person name="Hansen M."/>
            <person name="Howarth C."/>
            <person name="Imamovic A."/>
            <person name="Larimer J."/>
            <person name="Martinez D."/>
            <person name="Murphy C."/>
            <person name="Pearson M.D."/>
            <person name="Persinoti G."/>
            <person name="Poon T."/>
            <person name="Priest M."/>
            <person name="Roberts A.D."/>
            <person name="Saif S."/>
            <person name="Shea T.D."/>
            <person name="Sykes S.N."/>
            <person name="Wortman J."/>
            <person name="Nusbaum C."/>
            <person name="Birren B."/>
        </authorList>
    </citation>
    <scope>NUCLEOTIDE SEQUENCE [LARGE SCALE GENOMIC DNA]</scope>
    <source>
        <strain evidence="3 4">MR816</strain>
    </source>
</reference>
<feature type="compositionally biased region" description="Low complexity" evidence="1">
    <location>
        <begin position="418"/>
        <end position="435"/>
    </location>
</feature>
<feature type="compositionally biased region" description="Basic and acidic residues" evidence="1">
    <location>
        <begin position="594"/>
        <end position="624"/>
    </location>
</feature>
<keyword evidence="4" id="KW-1185">Reference proteome</keyword>
<dbReference type="EMBL" id="AOKY01000187">
    <property type="protein sequence ID" value="KDB25676.1"/>
    <property type="molecule type" value="Genomic_DNA"/>
</dbReference>
<keyword evidence="2" id="KW-0812">Transmembrane</keyword>
<evidence type="ECO:0000313" key="4">
    <source>
        <dbReference type="Proteomes" id="UP000024533"/>
    </source>
</evidence>
<feature type="transmembrane region" description="Helical" evidence="2">
    <location>
        <begin position="124"/>
        <end position="143"/>
    </location>
</feature>
<evidence type="ECO:0000256" key="2">
    <source>
        <dbReference type="SAM" id="Phobius"/>
    </source>
</evidence>
<feature type="compositionally biased region" description="Low complexity" evidence="1">
    <location>
        <begin position="364"/>
        <end position="378"/>
    </location>
</feature>
<dbReference type="Proteomes" id="UP000024533">
    <property type="component" value="Unassembled WGS sequence"/>
</dbReference>
<protein>
    <submittedName>
        <fullName evidence="3">Uncharacterized protein</fullName>
    </submittedName>
</protein>
<keyword evidence="2" id="KW-0472">Membrane</keyword>
<name>A0A059JCU5_TRIIM</name>
<feature type="region of interest" description="Disordered" evidence="1">
    <location>
        <begin position="322"/>
        <end position="624"/>
    </location>
</feature>
<dbReference type="OMA" id="EDMYKHV"/>
<evidence type="ECO:0000313" key="3">
    <source>
        <dbReference type="EMBL" id="KDB25676.1"/>
    </source>
</evidence>
<accession>A0A059JCU5</accession>
<keyword evidence="2" id="KW-1133">Transmembrane helix</keyword>
<dbReference type="AlphaFoldDB" id="A0A059JCU5"/>
<organism evidence="3 4">
    <name type="scientific">Trichophyton interdigitale (strain MR816)</name>
    <dbReference type="NCBI Taxonomy" id="1215338"/>
    <lineage>
        <taxon>Eukaryota</taxon>
        <taxon>Fungi</taxon>
        <taxon>Dikarya</taxon>
        <taxon>Ascomycota</taxon>
        <taxon>Pezizomycotina</taxon>
        <taxon>Eurotiomycetes</taxon>
        <taxon>Eurotiomycetidae</taxon>
        <taxon>Onygenales</taxon>
        <taxon>Arthrodermataceae</taxon>
        <taxon>Trichophyton</taxon>
    </lineage>
</organism>
<proteinExistence type="predicted"/>
<dbReference type="OrthoDB" id="4524805at2759"/>
<sequence>MGMHRSHWAQSWHFVTVNPSGLHDRCIQLQSWRRLSGFIITFCPAPHRTDRTDEGPALSSSSLRWGASCIAALPITPPTAGSNISKIRELVFRVKEEKEWKGREIPPSYAQDSRRRMLGTRCPVYMSTLTACGLSLLICLQPIPIRAASIWGASIWIDPAPPPDEGPPISASATRDTALLWREIVAIVAAYIAVVSLLLGCLLTVGRRLRRGAQESNGSLEMDLVKPSGGMMEDSPAPAEFSTNNLWPSPMSTKTQSNNVWPSPPKNKARSFNMPWASSNRAQSAPSIAGSVSTVDESVVQADRVKAQEEMERLYAAVMEHDARKSAMSQETATTRGSPPSPLKSPVRLNPPEGPPEFRHLRRQQQPLSPVSPSSPLSACHLPTVTEFEPQHHSSHPFQEDPASKESPISPRTERFSRLSQLSFLSSRSKNSTSSPKKLLGRSSIRGLQISSPMGSPELNSRDYPDRQPLSPRTYNPGPPPLTPHEQAKLNSPQPSTAPPPSFLTSPPSKESLDSRKFRPTPPSLNINTAHSTPPLPFRVAYDSPMSAPSTKTTIVERRTSLLHGPRTGVPRTPYSPYMPFTPITPLTPSHVVTRQERKQRQKRDGPRVLMEEDLVKSDEDMWS</sequence>
<feature type="transmembrane region" description="Helical" evidence="2">
    <location>
        <begin position="184"/>
        <end position="205"/>
    </location>
</feature>
<evidence type="ECO:0000256" key="1">
    <source>
        <dbReference type="SAM" id="MobiDB-lite"/>
    </source>
</evidence>
<feature type="compositionally biased region" description="Polar residues" evidence="1">
    <location>
        <begin position="327"/>
        <end position="338"/>
    </location>
</feature>